<proteinExistence type="predicted"/>
<feature type="domain" description="Ammonium transporter AmtB-like" evidence="3">
    <location>
        <begin position="129"/>
        <end position="199"/>
    </location>
</feature>
<dbReference type="PANTHER" id="PTHR43029:SF28">
    <property type="entry name" value="AMMONIUM TRANSPORTER 2 MEMBER 4"/>
    <property type="match status" value="1"/>
</dbReference>
<feature type="compositionally biased region" description="Polar residues" evidence="1">
    <location>
        <begin position="341"/>
        <end position="355"/>
    </location>
</feature>
<feature type="transmembrane region" description="Helical" evidence="2">
    <location>
        <begin position="52"/>
        <end position="73"/>
    </location>
</feature>
<keyword evidence="5" id="KW-1185">Reference proteome</keyword>
<dbReference type="Proteomes" id="UP000886885">
    <property type="component" value="Chromosome 13D"/>
</dbReference>
<feature type="region of interest" description="Disordered" evidence="1">
    <location>
        <begin position="341"/>
        <end position="364"/>
    </location>
</feature>
<comment type="caution">
    <text evidence="4">The sequence shown here is derived from an EMBL/GenBank/DDBJ whole genome shotgun (WGS) entry which is preliminary data.</text>
</comment>
<reference evidence="4" key="1">
    <citation type="journal article" date="2020" name="bioRxiv">
        <title>Hybrid origin of Populus tomentosa Carr. identified through genome sequencing and phylogenomic analysis.</title>
        <authorList>
            <person name="An X."/>
            <person name="Gao K."/>
            <person name="Chen Z."/>
            <person name="Li J."/>
            <person name="Yang X."/>
            <person name="Yang X."/>
            <person name="Zhou J."/>
            <person name="Guo T."/>
            <person name="Zhao T."/>
            <person name="Huang S."/>
            <person name="Miao D."/>
            <person name="Khan W.U."/>
            <person name="Rao P."/>
            <person name="Ye M."/>
            <person name="Lei B."/>
            <person name="Liao W."/>
            <person name="Wang J."/>
            <person name="Ji L."/>
            <person name="Li Y."/>
            <person name="Guo B."/>
            <person name="Mustafa N.S."/>
            <person name="Li S."/>
            <person name="Yun Q."/>
            <person name="Keller S.R."/>
            <person name="Mao J."/>
            <person name="Zhang R."/>
            <person name="Strauss S.H."/>
        </authorList>
    </citation>
    <scope>NUCLEOTIDE SEQUENCE</scope>
    <source>
        <strain evidence="4">GM15</strain>
        <tissue evidence="4">Leaf</tissue>
    </source>
</reference>
<dbReference type="Pfam" id="PF00909">
    <property type="entry name" value="Ammonium_transp"/>
    <property type="match status" value="2"/>
</dbReference>
<dbReference type="InterPro" id="IPR024041">
    <property type="entry name" value="NH4_transpt_AmtB-like_dom"/>
</dbReference>
<gene>
    <name evidence="4" type="ORF">POTOM_045147</name>
</gene>
<feature type="transmembrane region" description="Helical" evidence="2">
    <location>
        <begin position="115"/>
        <end position="137"/>
    </location>
</feature>
<evidence type="ECO:0000256" key="2">
    <source>
        <dbReference type="SAM" id="Phobius"/>
    </source>
</evidence>
<evidence type="ECO:0000313" key="5">
    <source>
        <dbReference type="Proteomes" id="UP000886885"/>
    </source>
</evidence>
<dbReference type="OrthoDB" id="534912at2759"/>
<dbReference type="PANTHER" id="PTHR43029">
    <property type="entry name" value="AMMONIUM TRANSPORTER MEP2"/>
    <property type="match status" value="1"/>
</dbReference>
<dbReference type="AlphaFoldDB" id="A0A8X8CF12"/>
<dbReference type="InterPro" id="IPR001905">
    <property type="entry name" value="Ammonium_transpt"/>
</dbReference>
<accession>A0A8X8CF12</accession>
<evidence type="ECO:0000256" key="1">
    <source>
        <dbReference type="SAM" id="MobiDB-lite"/>
    </source>
</evidence>
<protein>
    <recommendedName>
        <fullName evidence="3">Ammonium transporter AmtB-like domain-containing protein</fullName>
    </recommendedName>
</protein>
<feature type="transmembrane region" description="Helical" evidence="2">
    <location>
        <begin position="149"/>
        <end position="170"/>
    </location>
</feature>
<name>A0A8X8CF12_POPTO</name>
<feature type="transmembrane region" description="Helical" evidence="2">
    <location>
        <begin position="218"/>
        <end position="240"/>
    </location>
</feature>
<dbReference type="GO" id="GO:0008519">
    <property type="term" value="F:ammonium channel activity"/>
    <property type="evidence" value="ECO:0007669"/>
    <property type="project" value="InterPro"/>
</dbReference>
<dbReference type="GO" id="GO:0005886">
    <property type="term" value="C:plasma membrane"/>
    <property type="evidence" value="ECO:0007669"/>
    <property type="project" value="TreeGrafter"/>
</dbReference>
<feature type="transmembrane region" description="Helical" evidence="2">
    <location>
        <begin position="23"/>
        <end position="45"/>
    </location>
</feature>
<organism evidence="4 5">
    <name type="scientific">Populus tomentosa</name>
    <name type="common">Chinese white poplar</name>
    <dbReference type="NCBI Taxonomy" id="118781"/>
    <lineage>
        <taxon>Eukaryota</taxon>
        <taxon>Viridiplantae</taxon>
        <taxon>Streptophyta</taxon>
        <taxon>Embryophyta</taxon>
        <taxon>Tracheophyta</taxon>
        <taxon>Spermatophyta</taxon>
        <taxon>Magnoliopsida</taxon>
        <taxon>eudicotyledons</taxon>
        <taxon>Gunneridae</taxon>
        <taxon>Pentapetalae</taxon>
        <taxon>rosids</taxon>
        <taxon>fabids</taxon>
        <taxon>Malpighiales</taxon>
        <taxon>Salicaceae</taxon>
        <taxon>Saliceae</taxon>
        <taxon>Populus</taxon>
    </lineage>
</organism>
<feature type="transmembrane region" description="Helical" evidence="2">
    <location>
        <begin position="282"/>
        <end position="304"/>
    </location>
</feature>
<keyword evidence="2" id="KW-1133">Transmembrane helix</keyword>
<keyword evidence="2" id="KW-0472">Membrane</keyword>
<evidence type="ECO:0000313" key="4">
    <source>
        <dbReference type="EMBL" id="KAG6750639.1"/>
    </source>
</evidence>
<feature type="domain" description="Ammonium transporter AmtB-like" evidence="3">
    <location>
        <begin position="214"/>
        <end position="325"/>
    </location>
</feature>
<dbReference type="EMBL" id="JAAWWB010000026">
    <property type="protein sequence ID" value="KAG6750639.1"/>
    <property type="molecule type" value="Genomic_DNA"/>
</dbReference>
<evidence type="ECO:0000259" key="3">
    <source>
        <dbReference type="Pfam" id="PF00909"/>
    </source>
</evidence>
<sequence>MKLPSNLLPDEASPVWMNKGDNAWQLTAATLVGLQSIPGLVVLYGSIVKKKWAINSAFMVFYAFAMVLVGWVGCGHRMSFDEKLVFFLGKPAVALDEKFLLGQAFLGCFPTATMVFFQGVFACITLILIAGCLIWCPDGWLAKLGVIDFSGGYLIHLSAGVAGFTAAYWVDPRLDKDREMFPPNNIILMLAGAGLLWMGCGADSTVEVKFLRLVDDPIAIFHTHAIAGGLGGILTGFFAVPKLCRLFYMVPDWEKYIGLGYGLQNGQTSAGLRQMGIQLGGVLFVIFINISTISMICWFVGLFVPLRLSDDELQIGDDATIHGEEVFALWNDEETFQNTKTNSAFEAEDSSSMKSRSLGDVQMV</sequence>
<keyword evidence="2" id="KW-0812">Transmembrane</keyword>